<keyword evidence="1" id="KW-0862">Zinc</keyword>
<dbReference type="GO" id="GO:0003676">
    <property type="term" value="F:nucleic acid binding"/>
    <property type="evidence" value="ECO:0007669"/>
    <property type="project" value="InterPro"/>
</dbReference>
<gene>
    <name evidence="3" type="ORF">U9M48_017590</name>
</gene>
<evidence type="ECO:0000313" key="4">
    <source>
        <dbReference type="Proteomes" id="UP001341281"/>
    </source>
</evidence>
<dbReference type="GO" id="GO:0010073">
    <property type="term" value="P:meristem maintenance"/>
    <property type="evidence" value="ECO:0007669"/>
    <property type="project" value="InterPro"/>
</dbReference>
<dbReference type="EMBL" id="CP144748">
    <property type="protein sequence ID" value="WVZ68677.1"/>
    <property type="molecule type" value="Genomic_DNA"/>
</dbReference>
<dbReference type="PROSITE" id="PS50158">
    <property type="entry name" value="ZF_CCHC"/>
    <property type="match status" value="1"/>
</dbReference>
<dbReference type="GO" id="GO:0008270">
    <property type="term" value="F:zinc ion binding"/>
    <property type="evidence" value="ECO:0007669"/>
    <property type="project" value="UniProtKB-KW"/>
</dbReference>
<sequence>MVRAYTAPNEQKWYIPNPALKRLKGRRQTRRIRNGMDEAEAGKRPKQCTQCGAVGHNYKKCPENAFPAAAEAGPSGNATDGMAEELPTPELLDPVVDSGHRSYMSAVEHKHLATFQCRPPKEYLELDNRWLRGAGLLTFCRLVEGGPIGRHGRGRPRLMIDNSLITALVHRWRPETHTFHMPCGEMAPTLQDVSYLLGLPIAGTAVGPRVVPASWKDDLEIRFAGVDRLDDLGALEPHPNARGPAKAWLLQFKVHCFIVVSPCYLLLLHHTYVDERITFTLANVGNQSASGTDDESVRRSLEAYLLWLFGFIMFKNGTSNSVDKVLIPYAREIADAPENAVPLWSWGSAVLAATYRGLCDACSKDESNARFQGCALLLQLWSYERLAVGRPIVDHRGYEAQYYGQHDDDGPTMGTLWVCPRERTWANERTYPSFVVALDRLVAEDVIWEPYSAAAVGSRAPYGLSSMCTSNETLWYTTASLVYDIYIEPHCPHRAMRQFGYAQQFPVPRVIDRVTPQDHRLSRLGQPCSGTWVTKVEPYVQAWDNAHQDVVHPVAPHTDWWYETFLTWYRPRTHCHVTYADTQPVPHESSSTDAYARHRDEALAGAMQICCQLQSNTNDALQRVRGGNPFTPDERVAAVDGGERKPCFHDARMGLFHSPAGSPRTGHRFLHKYTAPSCSYMPPMDPASTSYTPMHPSPQHVTPMDPPSMSYTPMGTSLQPQSSMPYQPMGLATSMSFTPIRPQTTGFNLFEGVQDHQLNFSDLEHDQHDIIGASQLGGAPLFPTQVPHRSL</sequence>
<keyword evidence="4" id="KW-1185">Reference proteome</keyword>
<dbReference type="PANTHER" id="PTHR46033">
    <property type="entry name" value="PROTEIN MAIN-LIKE 2"/>
    <property type="match status" value="1"/>
</dbReference>
<dbReference type="Proteomes" id="UP001341281">
    <property type="component" value="Chromosome 04"/>
</dbReference>
<evidence type="ECO:0000259" key="2">
    <source>
        <dbReference type="PROSITE" id="PS50158"/>
    </source>
</evidence>
<feature type="domain" description="CCHC-type" evidence="2">
    <location>
        <begin position="48"/>
        <end position="63"/>
    </location>
</feature>
<dbReference type="InterPro" id="IPR019557">
    <property type="entry name" value="AminoTfrase-like_pln_mobile"/>
</dbReference>
<keyword evidence="1" id="KW-0863">Zinc-finger</keyword>
<evidence type="ECO:0000313" key="3">
    <source>
        <dbReference type="EMBL" id="WVZ68677.1"/>
    </source>
</evidence>
<dbReference type="InterPro" id="IPR044824">
    <property type="entry name" value="MAIN-like"/>
</dbReference>
<protein>
    <recommendedName>
        <fullName evidence="2">CCHC-type domain-containing protein</fullName>
    </recommendedName>
</protein>
<organism evidence="3 4">
    <name type="scientific">Paspalum notatum var. saurae</name>
    <dbReference type="NCBI Taxonomy" id="547442"/>
    <lineage>
        <taxon>Eukaryota</taxon>
        <taxon>Viridiplantae</taxon>
        <taxon>Streptophyta</taxon>
        <taxon>Embryophyta</taxon>
        <taxon>Tracheophyta</taxon>
        <taxon>Spermatophyta</taxon>
        <taxon>Magnoliopsida</taxon>
        <taxon>Liliopsida</taxon>
        <taxon>Poales</taxon>
        <taxon>Poaceae</taxon>
        <taxon>PACMAD clade</taxon>
        <taxon>Panicoideae</taxon>
        <taxon>Andropogonodae</taxon>
        <taxon>Paspaleae</taxon>
        <taxon>Paspalinae</taxon>
        <taxon>Paspalum</taxon>
    </lineage>
</organism>
<name>A0AAQ3TAE6_PASNO</name>
<accession>A0AAQ3TAE6</accession>
<keyword evidence="1" id="KW-0479">Metal-binding</keyword>
<reference evidence="3 4" key="1">
    <citation type="submission" date="2024-02" db="EMBL/GenBank/DDBJ databases">
        <title>High-quality chromosome-scale genome assembly of Pensacola bahiagrass (Paspalum notatum Flugge var. saurae).</title>
        <authorList>
            <person name="Vega J.M."/>
            <person name="Podio M."/>
            <person name="Orjuela J."/>
            <person name="Siena L.A."/>
            <person name="Pessino S.C."/>
            <person name="Combes M.C."/>
            <person name="Mariac C."/>
            <person name="Albertini E."/>
            <person name="Pupilli F."/>
            <person name="Ortiz J.P.A."/>
            <person name="Leblanc O."/>
        </authorList>
    </citation>
    <scope>NUCLEOTIDE SEQUENCE [LARGE SCALE GENOMIC DNA]</scope>
    <source>
        <strain evidence="3">R1</strain>
        <tissue evidence="3">Leaf</tissue>
    </source>
</reference>
<dbReference type="PANTHER" id="PTHR46033:SF78">
    <property type="entry name" value="OS06G0232700 PROTEIN"/>
    <property type="match status" value="1"/>
</dbReference>
<dbReference type="Pfam" id="PF10536">
    <property type="entry name" value="PMD"/>
    <property type="match status" value="1"/>
</dbReference>
<proteinExistence type="predicted"/>
<dbReference type="InterPro" id="IPR001878">
    <property type="entry name" value="Znf_CCHC"/>
</dbReference>
<evidence type="ECO:0000256" key="1">
    <source>
        <dbReference type="PROSITE-ProRule" id="PRU00047"/>
    </source>
</evidence>
<dbReference type="AlphaFoldDB" id="A0AAQ3TAE6"/>